<keyword evidence="5" id="KW-0378">Hydrolase</keyword>
<dbReference type="Gene3D" id="3.10.350.10">
    <property type="entry name" value="LysM domain"/>
    <property type="match status" value="3"/>
</dbReference>
<dbReference type="InterPro" id="IPR018392">
    <property type="entry name" value="LysM"/>
</dbReference>
<evidence type="ECO:0000256" key="6">
    <source>
        <dbReference type="ARBA" id="ARBA00022807"/>
    </source>
</evidence>
<keyword evidence="4" id="KW-0677">Repeat</keyword>
<feature type="region of interest" description="Disordered" evidence="7">
    <location>
        <begin position="73"/>
        <end position="93"/>
    </location>
</feature>
<dbReference type="CDD" id="cd00118">
    <property type="entry name" value="LysM"/>
    <property type="match status" value="3"/>
</dbReference>
<evidence type="ECO:0000256" key="3">
    <source>
        <dbReference type="ARBA" id="ARBA00022729"/>
    </source>
</evidence>
<organism evidence="11 12">
    <name type="scientific">Virgibacillus byunsanensis</name>
    <dbReference type="NCBI Taxonomy" id="570945"/>
    <lineage>
        <taxon>Bacteria</taxon>
        <taxon>Bacillati</taxon>
        <taxon>Bacillota</taxon>
        <taxon>Bacilli</taxon>
        <taxon>Bacillales</taxon>
        <taxon>Bacillaceae</taxon>
        <taxon>Virgibacillus</taxon>
    </lineage>
</organism>
<keyword evidence="12" id="KW-1185">Reference proteome</keyword>
<keyword evidence="3 8" id="KW-0732">Signal</keyword>
<gene>
    <name evidence="11" type="ORF">ACFQ3N_02250</name>
</gene>
<evidence type="ECO:0000256" key="5">
    <source>
        <dbReference type="ARBA" id="ARBA00022801"/>
    </source>
</evidence>
<dbReference type="SUPFAM" id="SSF54106">
    <property type="entry name" value="LysM domain"/>
    <property type="match status" value="3"/>
</dbReference>
<feature type="region of interest" description="Disordered" evidence="7">
    <location>
        <begin position="137"/>
        <end position="161"/>
    </location>
</feature>
<dbReference type="SUPFAM" id="SSF54001">
    <property type="entry name" value="Cysteine proteinases"/>
    <property type="match status" value="1"/>
</dbReference>
<dbReference type="InterPro" id="IPR036779">
    <property type="entry name" value="LysM_dom_sf"/>
</dbReference>
<evidence type="ECO:0000259" key="10">
    <source>
        <dbReference type="PROSITE" id="PS51935"/>
    </source>
</evidence>
<dbReference type="InterPro" id="IPR038765">
    <property type="entry name" value="Papain-like_cys_pep_sf"/>
</dbReference>
<evidence type="ECO:0000256" key="7">
    <source>
        <dbReference type="SAM" id="MobiDB-lite"/>
    </source>
</evidence>
<dbReference type="EMBL" id="JBHTKJ010000007">
    <property type="protein sequence ID" value="MFD1037246.1"/>
    <property type="molecule type" value="Genomic_DNA"/>
</dbReference>
<evidence type="ECO:0000256" key="8">
    <source>
        <dbReference type="SAM" id="SignalP"/>
    </source>
</evidence>
<dbReference type="InterPro" id="IPR051202">
    <property type="entry name" value="Peptidase_C40"/>
</dbReference>
<dbReference type="RefSeq" id="WP_390359140.1">
    <property type="nucleotide sequence ID" value="NZ_JBHTKJ010000007.1"/>
</dbReference>
<accession>A0ABW3LFU0</accession>
<evidence type="ECO:0000256" key="1">
    <source>
        <dbReference type="ARBA" id="ARBA00007074"/>
    </source>
</evidence>
<dbReference type="PANTHER" id="PTHR47053:SF1">
    <property type="entry name" value="MUREIN DD-ENDOPEPTIDASE MEPH-RELATED"/>
    <property type="match status" value="1"/>
</dbReference>
<feature type="signal peptide" evidence="8">
    <location>
        <begin position="1"/>
        <end position="27"/>
    </location>
</feature>
<dbReference type="SMART" id="SM00257">
    <property type="entry name" value="LysM"/>
    <property type="match status" value="3"/>
</dbReference>
<reference evidence="12" key="1">
    <citation type="journal article" date="2019" name="Int. J. Syst. Evol. Microbiol.">
        <title>The Global Catalogue of Microorganisms (GCM) 10K type strain sequencing project: providing services to taxonomists for standard genome sequencing and annotation.</title>
        <authorList>
            <consortium name="The Broad Institute Genomics Platform"/>
            <consortium name="The Broad Institute Genome Sequencing Center for Infectious Disease"/>
            <person name="Wu L."/>
            <person name="Ma J."/>
        </authorList>
    </citation>
    <scope>NUCLEOTIDE SEQUENCE [LARGE SCALE GENOMIC DNA]</scope>
    <source>
        <strain evidence="12">CCUG 56754</strain>
    </source>
</reference>
<dbReference type="Pfam" id="PF00877">
    <property type="entry name" value="NLPC_P60"/>
    <property type="match status" value="1"/>
</dbReference>
<dbReference type="PROSITE" id="PS51782">
    <property type="entry name" value="LYSM"/>
    <property type="match status" value="3"/>
</dbReference>
<name>A0ABW3LFU0_9BACI</name>
<comment type="caution">
    <text evidence="11">The sequence shown here is derived from an EMBL/GenBank/DDBJ whole genome shotgun (WGS) entry which is preliminary data.</text>
</comment>
<feature type="compositionally biased region" description="Low complexity" evidence="7">
    <location>
        <begin position="137"/>
        <end position="149"/>
    </location>
</feature>
<comment type="similarity">
    <text evidence="1">Belongs to the peptidase C40 family.</text>
</comment>
<protein>
    <submittedName>
        <fullName evidence="11">LysM peptidoglycan-binding domain-containing protein</fullName>
    </submittedName>
</protein>
<dbReference type="Pfam" id="PF01476">
    <property type="entry name" value="LysM"/>
    <property type="match status" value="3"/>
</dbReference>
<feature type="domain" description="LysM" evidence="9">
    <location>
        <begin position="91"/>
        <end position="134"/>
    </location>
</feature>
<feature type="compositionally biased region" description="Low complexity" evidence="7">
    <location>
        <begin position="76"/>
        <end position="92"/>
    </location>
</feature>
<keyword evidence="2" id="KW-0645">Protease</keyword>
<evidence type="ECO:0000256" key="2">
    <source>
        <dbReference type="ARBA" id="ARBA00022670"/>
    </source>
</evidence>
<evidence type="ECO:0000256" key="4">
    <source>
        <dbReference type="ARBA" id="ARBA00022737"/>
    </source>
</evidence>
<feature type="chain" id="PRO_5045261098" evidence="8">
    <location>
        <begin position="28"/>
        <end position="349"/>
    </location>
</feature>
<dbReference type="Gene3D" id="3.90.1720.10">
    <property type="entry name" value="endopeptidase domain like (from Nostoc punctiforme)"/>
    <property type="match status" value="1"/>
</dbReference>
<feature type="domain" description="NlpC/P60" evidence="10">
    <location>
        <begin position="229"/>
        <end position="349"/>
    </location>
</feature>
<evidence type="ECO:0000259" key="9">
    <source>
        <dbReference type="PROSITE" id="PS51782"/>
    </source>
</evidence>
<dbReference type="PANTHER" id="PTHR47053">
    <property type="entry name" value="MUREIN DD-ENDOPEPTIDASE MEPH-RELATED"/>
    <property type="match status" value="1"/>
</dbReference>
<evidence type="ECO:0000313" key="11">
    <source>
        <dbReference type="EMBL" id="MFD1037246.1"/>
    </source>
</evidence>
<evidence type="ECO:0000313" key="12">
    <source>
        <dbReference type="Proteomes" id="UP001597040"/>
    </source>
</evidence>
<feature type="domain" description="LysM" evidence="9">
    <location>
        <begin position="28"/>
        <end position="71"/>
    </location>
</feature>
<dbReference type="PROSITE" id="PS51935">
    <property type="entry name" value="NLPC_P60"/>
    <property type="match status" value="1"/>
</dbReference>
<sequence length="349" mass="37729">MNNKKIVMSVTASTVIASAFFAADAEAASYQVKSGDSLWLIAQKHNTSVSQLKSWNSLTSDIIFPNQVLETDKQQTTKSTTQSNNQTTNNTTYTVKRGDTLSAIASNYKVSLSDLMKWNKLDSTLIFPGNEFIVSKSAGPGSSSSGSSSNTDSNDQQVGSSSVYTVKSGDTLSAIASRKSVSVANLKKWNNLSSDLILIGQKLNIGGTAGSDSSSSSDSTSEKPSADVDYNVSKLINVAKSVNGTVYAWGGTTPNGFDCSGFIFYTYKQAGKDIKRLSSTGYYDRSHYVNKPQVGDLVFFENTYKAGISHMGIYLGNNEFIHSSSSGVQITSLSNSYWKKHFDGFKRFY</sequence>
<proteinExistence type="inferred from homology"/>
<feature type="compositionally biased region" description="Polar residues" evidence="7">
    <location>
        <begin position="150"/>
        <end position="161"/>
    </location>
</feature>
<dbReference type="Proteomes" id="UP001597040">
    <property type="component" value="Unassembled WGS sequence"/>
</dbReference>
<keyword evidence="6" id="KW-0788">Thiol protease</keyword>
<feature type="domain" description="LysM" evidence="9">
    <location>
        <begin position="162"/>
        <end position="205"/>
    </location>
</feature>
<dbReference type="InterPro" id="IPR000064">
    <property type="entry name" value="NLP_P60_dom"/>
</dbReference>